<protein>
    <submittedName>
        <fullName evidence="2">Uncharacterized protein</fullName>
    </submittedName>
</protein>
<name>A0A1D1W2U6_RAMVA</name>
<comment type="caution">
    <text evidence="2">The sequence shown here is derived from an EMBL/GenBank/DDBJ whole genome shotgun (WGS) entry which is preliminary data.</text>
</comment>
<dbReference type="Proteomes" id="UP000186922">
    <property type="component" value="Unassembled WGS sequence"/>
</dbReference>
<organism evidence="2 3">
    <name type="scientific">Ramazzottius varieornatus</name>
    <name type="common">Water bear</name>
    <name type="synonym">Tardigrade</name>
    <dbReference type="NCBI Taxonomy" id="947166"/>
    <lineage>
        <taxon>Eukaryota</taxon>
        <taxon>Metazoa</taxon>
        <taxon>Ecdysozoa</taxon>
        <taxon>Tardigrada</taxon>
        <taxon>Eutardigrada</taxon>
        <taxon>Parachela</taxon>
        <taxon>Hypsibioidea</taxon>
        <taxon>Ramazzottiidae</taxon>
        <taxon>Ramazzottius</taxon>
    </lineage>
</organism>
<feature type="region of interest" description="Disordered" evidence="1">
    <location>
        <begin position="166"/>
        <end position="185"/>
    </location>
</feature>
<evidence type="ECO:0000313" key="3">
    <source>
        <dbReference type="Proteomes" id="UP000186922"/>
    </source>
</evidence>
<evidence type="ECO:0000256" key="1">
    <source>
        <dbReference type="SAM" id="MobiDB-lite"/>
    </source>
</evidence>
<dbReference type="EMBL" id="BDGG01000016">
    <property type="protein sequence ID" value="GAV07852.1"/>
    <property type="molecule type" value="Genomic_DNA"/>
</dbReference>
<accession>A0A1D1W2U6</accession>
<dbReference type="AlphaFoldDB" id="A0A1D1W2U6"/>
<gene>
    <name evidence="2" type="primary">RvY_17639</name>
    <name evidence="2" type="synonym">RvY_17639.2</name>
    <name evidence="2" type="ORF">RvY_17639-2</name>
</gene>
<keyword evidence="3" id="KW-1185">Reference proteome</keyword>
<reference evidence="2 3" key="1">
    <citation type="journal article" date="2016" name="Nat. Commun.">
        <title>Extremotolerant tardigrade genome and improved radiotolerance of human cultured cells by tardigrade-unique protein.</title>
        <authorList>
            <person name="Hashimoto T."/>
            <person name="Horikawa D.D."/>
            <person name="Saito Y."/>
            <person name="Kuwahara H."/>
            <person name="Kozuka-Hata H."/>
            <person name="Shin-I T."/>
            <person name="Minakuchi Y."/>
            <person name="Ohishi K."/>
            <person name="Motoyama A."/>
            <person name="Aizu T."/>
            <person name="Enomoto A."/>
            <person name="Kondo K."/>
            <person name="Tanaka S."/>
            <person name="Hara Y."/>
            <person name="Koshikawa S."/>
            <person name="Sagara H."/>
            <person name="Miura T."/>
            <person name="Yokobori S."/>
            <person name="Miyagawa K."/>
            <person name="Suzuki Y."/>
            <person name="Kubo T."/>
            <person name="Oyama M."/>
            <person name="Kohara Y."/>
            <person name="Fujiyama A."/>
            <person name="Arakawa K."/>
            <person name="Katayama T."/>
            <person name="Toyoda A."/>
            <person name="Kunieda T."/>
        </authorList>
    </citation>
    <scope>NUCLEOTIDE SEQUENCE [LARGE SCALE GENOMIC DNA]</scope>
    <source>
        <strain evidence="2 3">YOKOZUNA-1</strain>
    </source>
</reference>
<evidence type="ECO:0000313" key="2">
    <source>
        <dbReference type="EMBL" id="GAV07852.1"/>
    </source>
</evidence>
<sequence length="218" mass="25526">MHGPIFLAAFDGWNSCNRRYKGPDLQRRKREDWWTRQYCCVYCDNLPPESHLDGHIGLHDYSYLRLHDVLTDMLSCCPRVGRPWILHILQKRRLFIPEYDVPKLRYQPLHKMRWRIPKDVSSRQRHGIYLSGCLHLSPGGRAQFGPFPHLPFCELLQSQGRYQEPGSGILTVHPRRRTDHTDESQIRHRHVNVLPGARGENHCPGWTNIKPCAATLLL</sequence>
<proteinExistence type="predicted"/>